<evidence type="ECO:0000256" key="1">
    <source>
        <dbReference type="SAM" id="Coils"/>
    </source>
</evidence>
<name>A0A7J7IRT9_BUGNE</name>
<dbReference type="PANTHER" id="PTHR47331:SF5">
    <property type="entry name" value="RIBONUCLEASE H"/>
    <property type="match status" value="1"/>
</dbReference>
<keyword evidence="4" id="KW-1185">Reference proteome</keyword>
<dbReference type="EMBL" id="VXIV02003515">
    <property type="protein sequence ID" value="KAF6016545.1"/>
    <property type="molecule type" value="Genomic_DNA"/>
</dbReference>
<feature type="region of interest" description="Disordered" evidence="2">
    <location>
        <begin position="195"/>
        <end position="258"/>
    </location>
</feature>
<feature type="compositionally biased region" description="Pro residues" evidence="2">
    <location>
        <begin position="225"/>
        <end position="239"/>
    </location>
</feature>
<sequence>MATPPIAPRRSTRIRQLSQSAQQQLVSTSKAKIDTLISKFNRLINKELDEDLIVLINNLADQAKSTLDNLLTQVSEHDNSIDFYVQQVNIICKRAHDLSLTEAEGTIYNTVFSSSNHSHISLANEQFEAAKTAIELESLERRTAILAKREQLELQTQKLKDKQRLQQARLDIIYSHGLDERDEIAANLRATQLGSTPVPAARSSRGTPSICSLTSENLTEYIQPSPRPIPRPRFKPQPLPRSSSSKSLPVPNPPATNSQDGVYMLAECLTKALNTQRAPIPEPPVFRGNPLEYPTWKAAFNSYMAHINVSNESKLHYLLKYVGNPAAEAITSYALVHDPEAYDTAINTLDERFGSSYTIAEAFRNKLESFQRFKASDAAALRKFSDFLLQCQSAMGSVHELAVLNDPHTSVNLCQKLPDFLATNGKKK</sequence>
<dbReference type="Proteomes" id="UP000593567">
    <property type="component" value="Unassembled WGS sequence"/>
</dbReference>
<proteinExistence type="predicted"/>
<keyword evidence="1" id="KW-0175">Coiled coil</keyword>
<evidence type="ECO:0000313" key="3">
    <source>
        <dbReference type="EMBL" id="KAF6016545.1"/>
    </source>
</evidence>
<organism evidence="3 4">
    <name type="scientific">Bugula neritina</name>
    <name type="common">Brown bryozoan</name>
    <name type="synonym">Sertularia neritina</name>
    <dbReference type="NCBI Taxonomy" id="10212"/>
    <lineage>
        <taxon>Eukaryota</taxon>
        <taxon>Metazoa</taxon>
        <taxon>Spiralia</taxon>
        <taxon>Lophotrochozoa</taxon>
        <taxon>Bryozoa</taxon>
        <taxon>Gymnolaemata</taxon>
        <taxon>Cheilostomatida</taxon>
        <taxon>Flustrina</taxon>
        <taxon>Buguloidea</taxon>
        <taxon>Bugulidae</taxon>
        <taxon>Bugula</taxon>
    </lineage>
</organism>
<evidence type="ECO:0000313" key="4">
    <source>
        <dbReference type="Proteomes" id="UP000593567"/>
    </source>
</evidence>
<reference evidence="3" key="1">
    <citation type="submission" date="2020-06" db="EMBL/GenBank/DDBJ databases">
        <title>Draft genome of Bugula neritina, a colonial animal packing powerful symbionts and potential medicines.</title>
        <authorList>
            <person name="Rayko M."/>
        </authorList>
    </citation>
    <scope>NUCLEOTIDE SEQUENCE [LARGE SCALE GENOMIC DNA]</scope>
    <source>
        <strain evidence="3">Kwan_BN1</strain>
    </source>
</reference>
<dbReference type="Pfam" id="PF03564">
    <property type="entry name" value="DUF1759"/>
    <property type="match status" value="1"/>
</dbReference>
<comment type="caution">
    <text evidence="3">The sequence shown here is derived from an EMBL/GenBank/DDBJ whole genome shotgun (WGS) entry which is preliminary data.</text>
</comment>
<evidence type="ECO:0000256" key="2">
    <source>
        <dbReference type="SAM" id="MobiDB-lite"/>
    </source>
</evidence>
<gene>
    <name evidence="3" type="ORF">EB796_025146</name>
</gene>
<dbReference type="PANTHER" id="PTHR47331">
    <property type="entry name" value="PHD-TYPE DOMAIN-CONTAINING PROTEIN"/>
    <property type="match status" value="1"/>
</dbReference>
<dbReference type="InterPro" id="IPR005312">
    <property type="entry name" value="DUF1759"/>
</dbReference>
<feature type="coiled-coil region" evidence="1">
    <location>
        <begin position="122"/>
        <end position="169"/>
    </location>
</feature>
<feature type="compositionally biased region" description="Polar residues" evidence="2">
    <location>
        <begin position="204"/>
        <end position="222"/>
    </location>
</feature>
<dbReference type="AlphaFoldDB" id="A0A7J7IRT9"/>
<accession>A0A7J7IRT9</accession>
<feature type="compositionally biased region" description="Low complexity" evidence="2">
    <location>
        <begin position="240"/>
        <end position="249"/>
    </location>
</feature>
<dbReference type="OrthoDB" id="10065844at2759"/>
<protein>
    <submittedName>
        <fullName evidence="3">Uncharacterized protein</fullName>
    </submittedName>
</protein>